<accession>A0A8H4L7V2</accession>
<dbReference type="EMBL" id="JAADYS010001479">
    <property type="protein sequence ID" value="KAF4462793.1"/>
    <property type="molecule type" value="Genomic_DNA"/>
</dbReference>
<dbReference type="InterPro" id="IPR041679">
    <property type="entry name" value="DNA2/NAM7-like_C"/>
</dbReference>
<dbReference type="Proteomes" id="UP000554235">
    <property type="component" value="Unassembled WGS sequence"/>
</dbReference>
<dbReference type="OrthoDB" id="6513042at2759"/>
<dbReference type="Pfam" id="PF13087">
    <property type="entry name" value="AAA_12"/>
    <property type="match status" value="1"/>
</dbReference>
<reference evidence="8 9" key="1">
    <citation type="submission" date="2020-01" db="EMBL/GenBank/DDBJ databases">
        <title>Identification and distribution of gene clusters putatively required for synthesis of sphingolipid metabolism inhibitors in phylogenetically diverse species of the filamentous fungus Fusarium.</title>
        <authorList>
            <person name="Kim H.-S."/>
            <person name="Busman M."/>
            <person name="Brown D.W."/>
            <person name="Divon H."/>
            <person name="Uhlig S."/>
            <person name="Proctor R.H."/>
        </authorList>
    </citation>
    <scope>NUCLEOTIDE SEQUENCE [LARGE SCALE GENOMIC DNA]</scope>
    <source>
        <strain evidence="8 9">NRRL 20459</strain>
    </source>
</reference>
<dbReference type="Gene3D" id="3.40.50.300">
    <property type="entry name" value="P-loop containing nucleotide triphosphate hydrolases"/>
    <property type="match status" value="2"/>
</dbReference>
<dbReference type="Pfam" id="PF13086">
    <property type="entry name" value="AAA_11"/>
    <property type="match status" value="1"/>
</dbReference>
<keyword evidence="3" id="KW-0378">Hydrolase</keyword>
<evidence type="ECO:0000256" key="3">
    <source>
        <dbReference type="ARBA" id="ARBA00022801"/>
    </source>
</evidence>
<evidence type="ECO:0000313" key="8">
    <source>
        <dbReference type="EMBL" id="KAF4462793.1"/>
    </source>
</evidence>
<evidence type="ECO:0000256" key="2">
    <source>
        <dbReference type="ARBA" id="ARBA00022741"/>
    </source>
</evidence>
<sequence length="1061" mass="118222">MEIKEEEPAMSEVPLKDMALTQSDASAPAPATFVTPFFKPCAILLDGLDGPVLGGKELGVSDIETRILLRRRADSDAWMGFSLELPLGQANEEEGFGMCYKINPQTRKVVPADTRRITIKFPRDGFQRFVETVSDALRARFPSVTKEMTLVHVSLKDASLTKVHGFGVPFKNNGHPSEGWLRGQIVAGDRTLFDVLQSDSFKFVVRESIISVEKCWNTNRLPPPFAFPYGNTHRWNKEAYEKMLAENKGHQFLESWSYTDDNAHLSALTQSQVQDVMWLDQAAAEIRQLRFSTYFIESEPGTKYFAIVATPKSFRERFASALRLLFKDGTFQLRLFDSLEDDKAAAVGKWDARIVHNPKKVDALEGHIGTEDTALLVRRPLSEEASRGPGFMVRTFSDRKAADAALQASLTDFERKVNAVCNFHPDAEPTNFVGHMSEEVKFRMTLHRDLLRGTGFCDTLIRGTTADRHLPWDDTPVPMPRTLPVGSLLNTDQDRTEALMEEALPNDRARFQNYLSERPLGLGIITAGAGFGKTTALAVGTLGMACTLGKIYATAPTHVAVGNFADRLDRVDTSVTDRLNLERGDGTTRARYKHIVRGYKVNNEADAFLHLLRVPDAGDQAAPNLGWTSQPLWKKHLSAAFWLLVLLRSPETRGLRPDDSLALYGLRDRIANDEDLQRLRAVVSHEIDYSEYKRGTMVDKIKLMGLLDEVINAADIVCTTPALSTKEPYAHWKYTAKGIAVDEAGCINRPDLYCVWGNTLLPCLMAGDDRQLPPTVVSLQQKDSEGHYVNRLGNHGKISPLFFFRAMGWPVHRLHTQLRMARGMFDLCNAEIYGDLHLQYGLDSDISLPQHAFGRLLEQYLQQKYPDLTPATPGTLQPALFHCKGSYCHINPATMSRSNTRQNKVALTFLSSFIEASGVDPVSITIISPYQSNVDVLNRMRKKPEYALIESMRDAITIDSFQGQECDIVAIVLGTTSESGPGFTADEQRLNVMFTRQRSGLLIFGDIGAAGPLNEKKRKKSTGPSGQVSYSKATVLRNMYRAMESSGRVIQVEAGVKTEAS</sequence>
<dbReference type="PANTHER" id="PTHR43788">
    <property type="entry name" value="DNA2/NAM7 HELICASE FAMILY MEMBER"/>
    <property type="match status" value="1"/>
</dbReference>
<proteinExistence type="inferred from homology"/>
<keyword evidence="5" id="KW-0067">ATP-binding</keyword>
<dbReference type="InterPro" id="IPR047187">
    <property type="entry name" value="SF1_C_Upf1"/>
</dbReference>
<dbReference type="GO" id="GO:0043139">
    <property type="term" value="F:5'-3' DNA helicase activity"/>
    <property type="evidence" value="ECO:0007669"/>
    <property type="project" value="TreeGrafter"/>
</dbReference>
<feature type="domain" description="DNA2/NAM7 helicase helicase" evidence="6">
    <location>
        <begin position="702"/>
        <end position="778"/>
    </location>
</feature>
<dbReference type="GO" id="GO:0005524">
    <property type="term" value="F:ATP binding"/>
    <property type="evidence" value="ECO:0007669"/>
    <property type="project" value="UniProtKB-KW"/>
</dbReference>
<keyword evidence="2" id="KW-0547">Nucleotide-binding</keyword>
<comment type="caution">
    <text evidence="8">The sequence shown here is derived from an EMBL/GenBank/DDBJ whole genome shotgun (WGS) entry which is preliminary data.</text>
</comment>
<comment type="similarity">
    <text evidence="1">Belongs to the DNA2/NAM7 helicase family.</text>
</comment>
<evidence type="ECO:0000256" key="1">
    <source>
        <dbReference type="ARBA" id="ARBA00007913"/>
    </source>
</evidence>
<protein>
    <submittedName>
        <fullName evidence="8">DNA helicase</fullName>
    </submittedName>
</protein>
<feature type="domain" description="DNA2/NAM7 helicase-like C-terminal" evidence="7">
    <location>
        <begin position="809"/>
        <end position="1006"/>
    </location>
</feature>
<dbReference type="InterPro" id="IPR050534">
    <property type="entry name" value="Coronavir_polyprotein_1ab"/>
</dbReference>
<evidence type="ECO:0000259" key="7">
    <source>
        <dbReference type="Pfam" id="PF13087"/>
    </source>
</evidence>
<dbReference type="GO" id="GO:0016787">
    <property type="term" value="F:hydrolase activity"/>
    <property type="evidence" value="ECO:0007669"/>
    <property type="project" value="UniProtKB-KW"/>
</dbReference>
<evidence type="ECO:0000256" key="5">
    <source>
        <dbReference type="ARBA" id="ARBA00022840"/>
    </source>
</evidence>
<name>A0A8H4L7V2_9HYPO</name>
<dbReference type="InterPro" id="IPR027417">
    <property type="entry name" value="P-loop_NTPase"/>
</dbReference>
<dbReference type="AlphaFoldDB" id="A0A8H4L7V2"/>
<dbReference type="PANTHER" id="PTHR43788:SF8">
    <property type="entry name" value="DNA-BINDING PROTEIN SMUBP-2"/>
    <property type="match status" value="1"/>
</dbReference>
<keyword evidence="4 8" id="KW-0347">Helicase</keyword>
<keyword evidence="9" id="KW-1185">Reference proteome</keyword>
<organism evidence="8 9">
    <name type="scientific">Fusarium albosuccineum</name>
    <dbReference type="NCBI Taxonomy" id="1237068"/>
    <lineage>
        <taxon>Eukaryota</taxon>
        <taxon>Fungi</taxon>
        <taxon>Dikarya</taxon>
        <taxon>Ascomycota</taxon>
        <taxon>Pezizomycotina</taxon>
        <taxon>Sordariomycetes</taxon>
        <taxon>Hypocreomycetidae</taxon>
        <taxon>Hypocreales</taxon>
        <taxon>Nectriaceae</taxon>
        <taxon>Fusarium</taxon>
        <taxon>Fusarium decemcellulare species complex</taxon>
    </lineage>
</organism>
<evidence type="ECO:0000259" key="6">
    <source>
        <dbReference type="Pfam" id="PF13086"/>
    </source>
</evidence>
<dbReference type="CDD" id="cd18808">
    <property type="entry name" value="SF1_C_Upf1"/>
    <property type="match status" value="1"/>
</dbReference>
<dbReference type="InterPro" id="IPR041677">
    <property type="entry name" value="DNA2/NAM7_AAA_11"/>
</dbReference>
<evidence type="ECO:0000256" key="4">
    <source>
        <dbReference type="ARBA" id="ARBA00022806"/>
    </source>
</evidence>
<evidence type="ECO:0000313" key="9">
    <source>
        <dbReference type="Proteomes" id="UP000554235"/>
    </source>
</evidence>
<gene>
    <name evidence="8" type="ORF">FALBO_10390</name>
</gene>
<dbReference type="SUPFAM" id="SSF52540">
    <property type="entry name" value="P-loop containing nucleoside triphosphate hydrolases"/>
    <property type="match status" value="1"/>
</dbReference>